<proteinExistence type="predicted"/>
<accession>A0A9X1IDY5</accession>
<evidence type="ECO:0000256" key="1">
    <source>
        <dbReference type="SAM" id="SignalP"/>
    </source>
</evidence>
<dbReference type="SUPFAM" id="SSF50346">
    <property type="entry name" value="PRC-barrel domain"/>
    <property type="match status" value="1"/>
</dbReference>
<dbReference type="InterPro" id="IPR027275">
    <property type="entry name" value="PRC-brl_dom"/>
</dbReference>
<dbReference type="PANTHER" id="PTHR36505">
    <property type="entry name" value="BLR1072 PROTEIN"/>
    <property type="match status" value="1"/>
</dbReference>
<dbReference type="Proteomes" id="UP001139311">
    <property type="component" value="Unassembled WGS sequence"/>
</dbReference>
<keyword evidence="4" id="KW-1185">Reference proteome</keyword>
<dbReference type="Gene3D" id="2.30.30.240">
    <property type="entry name" value="PRC-barrel domain"/>
    <property type="match status" value="1"/>
</dbReference>
<name>A0A9X1IDY5_9PROT</name>
<dbReference type="PANTHER" id="PTHR36505:SF1">
    <property type="entry name" value="BLR1072 PROTEIN"/>
    <property type="match status" value="1"/>
</dbReference>
<evidence type="ECO:0000313" key="3">
    <source>
        <dbReference type="EMBL" id="MCB4821943.1"/>
    </source>
</evidence>
<evidence type="ECO:0000313" key="4">
    <source>
        <dbReference type="Proteomes" id="UP001139311"/>
    </source>
</evidence>
<feature type="chain" id="PRO_5040958620" evidence="1">
    <location>
        <begin position="23"/>
        <end position="130"/>
    </location>
</feature>
<dbReference type="Pfam" id="PF05239">
    <property type="entry name" value="PRC"/>
    <property type="match status" value="1"/>
</dbReference>
<protein>
    <submittedName>
        <fullName evidence="3">PRC-barrel domain-containing protein</fullName>
    </submittedName>
</protein>
<feature type="domain" description="PRC-barrel" evidence="2">
    <location>
        <begin position="52"/>
        <end position="117"/>
    </location>
</feature>
<evidence type="ECO:0000259" key="2">
    <source>
        <dbReference type="Pfam" id="PF05239"/>
    </source>
</evidence>
<reference evidence="3" key="1">
    <citation type="submission" date="2021-10" db="EMBL/GenBank/DDBJ databases">
        <title>Roseicella aerolatum sp. nov., isolated from aerosols of e-waste dismantling site.</title>
        <authorList>
            <person name="Qin T."/>
        </authorList>
    </citation>
    <scope>NUCLEOTIDE SEQUENCE</scope>
    <source>
        <strain evidence="3">GB24</strain>
    </source>
</reference>
<keyword evidence="1" id="KW-0732">Signal</keyword>
<sequence length="130" mass="13731">MMLRQFLLGAAAALSMAGIAAAQQAAAPGAAPDYREVKDEKLVVQPFNLTVDQIDDMDVHAGGGEKIGEIDEVLMNAAGQPVAVTVEAGGFLGIGAREVILTLDQLRLDGQRFVTSLTRAQVEALPQWND</sequence>
<dbReference type="RefSeq" id="WP_226607444.1">
    <property type="nucleotide sequence ID" value="NZ_JAJAQI010000011.1"/>
</dbReference>
<dbReference type="InterPro" id="IPR011033">
    <property type="entry name" value="PRC_barrel-like_sf"/>
</dbReference>
<dbReference type="AlphaFoldDB" id="A0A9X1IDY5"/>
<feature type="signal peptide" evidence="1">
    <location>
        <begin position="1"/>
        <end position="22"/>
    </location>
</feature>
<organism evidence="3 4">
    <name type="scientific">Roseicella aerolata</name>
    <dbReference type="NCBI Taxonomy" id="2883479"/>
    <lineage>
        <taxon>Bacteria</taxon>
        <taxon>Pseudomonadati</taxon>
        <taxon>Pseudomonadota</taxon>
        <taxon>Alphaproteobacteria</taxon>
        <taxon>Acetobacterales</taxon>
        <taxon>Roseomonadaceae</taxon>
        <taxon>Roseicella</taxon>
    </lineage>
</organism>
<comment type="caution">
    <text evidence="3">The sequence shown here is derived from an EMBL/GenBank/DDBJ whole genome shotgun (WGS) entry which is preliminary data.</text>
</comment>
<dbReference type="EMBL" id="JAJAQI010000011">
    <property type="protein sequence ID" value="MCB4821943.1"/>
    <property type="molecule type" value="Genomic_DNA"/>
</dbReference>
<gene>
    <name evidence="3" type="ORF">LHA35_09385</name>
</gene>